<dbReference type="GO" id="GO:0005739">
    <property type="term" value="C:mitochondrion"/>
    <property type="evidence" value="ECO:0007669"/>
    <property type="project" value="GOC"/>
</dbReference>
<dbReference type="Proteomes" id="UP000789342">
    <property type="component" value="Unassembled WGS sequence"/>
</dbReference>
<sequence length="74" mass="8514">KSILHLDMVLSIEFQRHYRLFTPERLRAWTPSVILFGTAAGSAVALIAERIPRVRNEILQNVPIIGNYWAPKEE</sequence>
<keyword evidence="1" id="KW-0812">Transmembrane</keyword>
<evidence type="ECO:0000313" key="3">
    <source>
        <dbReference type="Proteomes" id="UP000789342"/>
    </source>
</evidence>
<dbReference type="Pfam" id="PF09796">
    <property type="entry name" value="QCR10"/>
    <property type="match status" value="1"/>
</dbReference>
<accession>A0A9N9FNJ8</accession>
<feature type="transmembrane region" description="Helical" evidence="1">
    <location>
        <begin position="28"/>
        <end position="48"/>
    </location>
</feature>
<organism evidence="2 3">
    <name type="scientific">Acaulospora morrowiae</name>
    <dbReference type="NCBI Taxonomy" id="94023"/>
    <lineage>
        <taxon>Eukaryota</taxon>
        <taxon>Fungi</taxon>
        <taxon>Fungi incertae sedis</taxon>
        <taxon>Mucoromycota</taxon>
        <taxon>Glomeromycotina</taxon>
        <taxon>Glomeromycetes</taxon>
        <taxon>Diversisporales</taxon>
        <taxon>Acaulosporaceae</taxon>
        <taxon>Acaulospora</taxon>
    </lineage>
</organism>
<dbReference type="InterPro" id="IPR019182">
    <property type="entry name" value="Cytochrome_b-c1_su10_fun"/>
</dbReference>
<gene>
    <name evidence="2" type="ORF">AMORRO_LOCUS5338</name>
</gene>
<comment type="caution">
    <text evidence="2">The sequence shown here is derived from an EMBL/GenBank/DDBJ whole genome shotgun (WGS) entry which is preliminary data.</text>
</comment>
<dbReference type="PANTHER" id="PTHR28254">
    <property type="entry name" value="CYTOCHROME B-C1 COMPLEX SUBUNIT 10"/>
    <property type="match status" value="1"/>
</dbReference>
<feature type="non-terminal residue" evidence="2">
    <location>
        <position position="1"/>
    </location>
</feature>
<dbReference type="PANTHER" id="PTHR28254:SF1">
    <property type="entry name" value="CYTOCHROME B-C1 COMPLEX SUBUNIT 10, MITOCHONDRIAL"/>
    <property type="match status" value="1"/>
</dbReference>
<evidence type="ECO:0000313" key="2">
    <source>
        <dbReference type="EMBL" id="CAG8545700.1"/>
    </source>
</evidence>
<protein>
    <submittedName>
        <fullName evidence="2">4310_t:CDS:1</fullName>
    </submittedName>
</protein>
<keyword evidence="1" id="KW-0472">Membrane</keyword>
<dbReference type="AlphaFoldDB" id="A0A9N9FNJ8"/>
<dbReference type="GO" id="GO:0006122">
    <property type="term" value="P:mitochondrial electron transport, ubiquinol to cytochrome c"/>
    <property type="evidence" value="ECO:0007669"/>
    <property type="project" value="InterPro"/>
</dbReference>
<proteinExistence type="predicted"/>
<dbReference type="EMBL" id="CAJVPV010003194">
    <property type="protein sequence ID" value="CAG8545700.1"/>
    <property type="molecule type" value="Genomic_DNA"/>
</dbReference>
<keyword evidence="3" id="KW-1185">Reference proteome</keyword>
<keyword evidence="1" id="KW-1133">Transmembrane helix</keyword>
<reference evidence="2" key="1">
    <citation type="submission" date="2021-06" db="EMBL/GenBank/DDBJ databases">
        <authorList>
            <person name="Kallberg Y."/>
            <person name="Tangrot J."/>
            <person name="Rosling A."/>
        </authorList>
    </citation>
    <scope>NUCLEOTIDE SEQUENCE</scope>
    <source>
        <strain evidence="2">CL551</strain>
    </source>
</reference>
<name>A0A9N9FNJ8_9GLOM</name>
<dbReference type="OrthoDB" id="2391627at2759"/>
<evidence type="ECO:0000256" key="1">
    <source>
        <dbReference type="SAM" id="Phobius"/>
    </source>
</evidence>